<evidence type="ECO:0000256" key="2">
    <source>
        <dbReference type="ARBA" id="ARBA00022692"/>
    </source>
</evidence>
<evidence type="ECO:0000256" key="3">
    <source>
        <dbReference type="ARBA" id="ARBA00022968"/>
    </source>
</evidence>
<keyword evidence="8" id="KW-1185">Reference proteome</keyword>
<organism evidence="7 8">
    <name type="scientific">Salisediminibacterium halotolerans</name>
    <dbReference type="NCBI Taxonomy" id="517425"/>
    <lineage>
        <taxon>Bacteria</taxon>
        <taxon>Bacillati</taxon>
        <taxon>Bacillota</taxon>
        <taxon>Bacilli</taxon>
        <taxon>Bacillales</taxon>
        <taxon>Bacillaceae</taxon>
        <taxon>Salisediminibacterium</taxon>
    </lineage>
</organism>
<dbReference type="STRING" id="1464123.SAMN05444126_10332"/>
<dbReference type="Pfam" id="PF03816">
    <property type="entry name" value="LytR_cpsA_psr"/>
    <property type="match status" value="1"/>
</dbReference>
<dbReference type="EMBL" id="FOGV01000003">
    <property type="protein sequence ID" value="SER60405.1"/>
    <property type="molecule type" value="Genomic_DNA"/>
</dbReference>
<dbReference type="InterPro" id="IPR004474">
    <property type="entry name" value="LytR_CpsA_psr"/>
</dbReference>
<keyword evidence="2" id="KW-0812">Transmembrane</keyword>
<name>A0A1H9QJM9_9BACI</name>
<dbReference type="AlphaFoldDB" id="A0A1H9QJM9"/>
<protein>
    <submittedName>
        <fullName evidence="7">Cell envelope-related function transcriptional attenuator common domain-containing protein</fullName>
    </submittedName>
</protein>
<gene>
    <name evidence="7" type="ORF">SAMN05444126_10332</name>
</gene>
<dbReference type="GO" id="GO:0071555">
    <property type="term" value="P:cell wall organization"/>
    <property type="evidence" value="ECO:0007669"/>
    <property type="project" value="UniProtKB-KW"/>
</dbReference>
<evidence type="ECO:0000256" key="1">
    <source>
        <dbReference type="ARBA" id="ARBA00006068"/>
    </source>
</evidence>
<evidence type="ECO:0000313" key="8">
    <source>
        <dbReference type="Proteomes" id="UP000199318"/>
    </source>
</evidence>
<evidence type="ECO:0000313" key="7">
    <source>
        <dbReference type="EMBL" id="SER60405.1"/>
    </source>
</evidence>
<feature type="domain" description="Cell envelope-related transcriptional attenuator" evidence="6">
    <location>
        <begin position="78"/>
        <end position="218"/>
    </location>
</feature>
<proteinExistence type="inferred from homology"/>
<comment type="caution">
    <text evidence="7">The sequence shown here is derived from an EMBL/GenBank/DDBJ whole genome shotgun (WGS) entry which is preliminary data.</text>
</comment>
<evidence type="ECO:0000256" key="5">
    <source>
        <dbReference type="SAM" id="MobiDB-lite"/>
    </source>
</evidence>
<dbReference type="Proteomes" id="UP000199318">
    <property type="component" value="Unassembled WGS sequence"/>
</dbReference>
<dbReference type="Gene3D" id="3.40.630.190">
    <property type="entry name" value="LCP protein"/>
    <property type="match status" value="1"/>
</dbReference>
<feature type="region of interest" description="Disordered" evidence="5">
    <location>
        <begin position="37"/>
        <end position="60"/>
    </location>
</feature>
<evidence type="ECO:0000259" key="6">
    <source>
        <dbReference type="Pfam" id="PF03816"/>
    </source>
</evidence>
<dbReference type="PANTHER" id="PTHR33392">
    <property type="entry name" value="POLYISOPRENYL-TEICHOIC ACID--PEPTIDOGLYCAN TEICHOIC ACID TRANSFERASE TAGU"/>
    <property type="match status" value="1"/>
</dbReference>
<comment type="similarity">
    <text evidence="1">Belongs to the LytR/CpsA/Psr (LCP) family.</text>
</comment>
<reference evidence="8" key="1">
    <citation type="submission" date="2016-10" db="EMBL/GenBank/DDBJ databases">
        <authorList>
            <person name="de Groot N.N."/>
        </authorList>
    </citation>
    <scope>NUCLEOTIDE SEQUENCE [LARGE SCALE GENOMIC DNA]</scope>
    <source>
        <strain evidence="8">10nlg</strain>
    </source>
</reference>
<keyword evidence="3" id="KW-0735">Signal-anchor</keyword>
<dbReference type="RefSeq" id="WP_093071906.1">
    <property type="nucleotide sequence ID" value="NZ_FOGV01000003.1"/>
</dbReference>
<dbReference type="PANTHER" id="PTHR33392:SF6">
    <property type="entry name" value="POLYISOPRENYL-TEICHOIC ACID--PEPTIDOGLYCAN TEICHOIC ACID TRANSFERASE TAGU"/>
    <property type="match status" value="1"/>
</dbReference>
<evidence type="ECO:0000256" key="4">
    <source>
        <dbReference type="ARBA" id="ARBA00022989"/>
    </source>
</evidence>
<dbReference type="NCBIfam" id="TIGR00350">
    <property type="entry name" value="lytR_cpsA_psr"/>
    <property type="match status" value="1"/>
</dbReference>
<accession>A0A1H9QJM9</accession>
<dbReference type="InterPro" id="IPR050922">
    <property type="entry name" value="LytR/CpsA/Psr_CW_biosynth"/>
</dbReference>
<sequence length="301" mass="33406">MKKFLVIFGSLLLVAVLAVGGYGYYLYSSAQDTVDSQMHENIDREQSDKRDVAADPDKEDPLSFLLLGTDEDDADSGRTDTMMVVTVNPQDESMKLVSIPRDTMVSIPGRGDDKINHAFAFGGAQLAMETVENYLDIPVDYYITINMDGFEEMVDAVGGVEVDNSFAFSQSGYQFQEGPQELDGSQALAYSRMRGDDPQGDLGRNERQREIVFGLIDEGASFSSITRAGQILDSLGNNMKTNLDFDTLTKVGEKYNSARHNQETLEINGEGTTIDGVYYLQVPEELRQEISNELRDHLNID</sequence>
<keyword evidence="4" id="KW-1133">Transmembrane helix</keyword>
<dbReference type="OrthoDB" id="27330at2"/>
<keyword evidence="4" id="KW-0472">Membrane</keyword>